<keyword evidence="4 6" id="KW-0472">Membrane</keyword>
<dbReference type="Proteomes" id="UP000184188">
    <property type="component" value="Unassembled WGS sequence"/>
</dbReference>
<evidence type="ECO:0000256" key="2">
    <source>
        <dbReference type="ARBA" id="ARBA00022692"/>
    </source>
</evidence>
<dbReference type="OrthoDB" id="2019572at2759"/>
<feature type="region of interest" description="Disordered" evidence="5">
    <location>
        <begin position="268"/>
        <end position="292"/>
    </location>
</feature>
<evidence type="ECO:0000313" key="10">
    <source>
        <dbReference type="Proteomes" id="UP000184188"/>
    </source>
</evidence>
<evidence type="ECO:0000256" key="4">
    <source>
        <dbReference type="ARBA" id="ARBA00023136"/>
    </source>
</evidence>
<evidence type="ECO:0000256" key="3">
    <source>
        <dbReference type="ARBA" id="ARBA00022989"/>
    </source>
</evidence>
<evidence type="ECO:0000256" key="5">
    <source>
        <dbReference type="SAM" id="MobiDB-lite"/>
    </source>
</evidence>
<dbReference type="GeneID" id="34611095"/>
<evidence type="ECO:0000259" key="8">
    <source>
        <dbReference type="PROSITE" id="PS51212"/>
    </source>
</evidence>
<feature type="chain" id="PRO_5012340775" description="WSC domain-containing protein" evidence="7">
    <location>
        <begin position="25"/>
        <end position="292"/>
    </location>
</feature>
<keyword evidence="10" id="KW-1185">Reference proteome</keyword>
<feature type="transmembrane region" description="Helical" evidence="6">
    <location>
        <begin position="200"/>
        <end position="224"/>
    </location>
</feature>
<sequence>MKLCTVQPALLVSGLFLAAGLAVADPVAAAAPAATTTDLVLKTMTYKGCYNNSTPLVDQGSYTWQSSGYCQKECVKAGYAVLGLWKGSNCLCGNELPAESALTSDSECDTECDGWPQEDCGGSSAYSVWLTGTEDNDAVSTYSASSTTSTATSDADKAASTTADTVTVITEAGQTIVVTAASDEENVTTKKSSSGGTNTAAIAIGVVVGVVGLCSLAGAGFFLWRYKKRKAIEAEYRRNAAMEGYGKPMSTSSMSDARFDSDYMAQRRLSNGSIPDDQDFSRRILKVTNPDD</sequence>
<keyword evidence="2 6" id="KW-0812">Transmembrane</keyword>
<reference evidence="10" key="1">
    <citation type="journal article" date="2017" name="Genome Biol.">
        <title>Comparative genomics reveals high biological diversity and specific adaptations in the industrially and medically important fungal genus Aspergillus.</title>
        <authorList>
            <person name="de Vries R.P."/>
            <person name="Riley R."/>
            <person name="Wiebenga A."/>
            <person name="Aguilar-Osorio G."/>
            <person name="Amillis S."/>
            <person name="Uchima C.A."/>
            <person name="Anderluh G."/>
            <person name="Asadollahi M."/>
            <person name="Askin M."/>
            <person name="Barry K."/>
            <person name="Battaglia E."/>
            <person name="Bayram O."/>
            <person name="Benocci T."/>
            <person name="Braus-Stromeyer S.A."/>
            <person name="Caldana C."/>
            <person name="Canovas D."/>
            <person name="Cerqueira G.C."/>
            <person name="Chen F."/>
            <person name="Chen W."/>
            <person name="Choi C."/>
            <person name="Clum A."/>
            <person name="Dos Santos R.A."/>
            <person name="Damasio A.R."/>
            <person name="Diallinas G."/>
            <person name="Emri T."/>
            <person name="Fekete E."/>
            <person name="Flipphi M."/>
            <person name="Freyberg S."/>
            <person name="Gallo A."/>
            <person name="Gournas C."/>
            <person name="Habgood R."/>
            <person name="Hainaut M."/>
            <person name="Harispe M.L."/>
            <person name="Henrissat B."/>
            <person name="Hilden K.S."/>
            <person name="Hope R."/>
            <person name="Hossain A."/>
            <person name="Karabika E."/>
            <person name="Karaffa L."/>
            <person name="Karanyi Z."/>
            <person name="Krasevec N."/>
            <person name="Kuo A."/>
            <person name="Kusch H."/>
            <person name="LaButti K."/>
            <person name="Lagendijk E.L."/>
            <person name="Lapidus A."/>
            <person name="Levasseur A."/>
            <person name="Lindquist E."/>
            <person name="Lipzen A."/>
            <person name="Logrieco A.F."/>
            <person name="MacCabe A."/>
            <person name="Maekelae M.R."/>
            <person name="Malavazi I."/>
            <person name="Melin P."/>
            <person name="Meyer V."/>
            <person name="Mielnichuk N."/>
            <person name="Miskei M."/>
            <person name="Molnar A.P."/>
            <person name="Mule G."/>
            <person name="Ngan C.Y."/>
            <person name="Orejas M."/>
            <person name="Orosz E."/>
            <person name="Ouedraogo J.P."/>
            <person name="Overkamp K.M."/>
            <person name="Park H.-S."/>
            <person name="Perrone G."/>
            <person name="Piumi F."/>
            <person name="Punt P.J."/>
            <person name="Ram A.F."/>
            <person name="Ramon A."/>
            <person name="Rauscher S."/>
            <person name="Record E."/>
            <person name="Riano-Pachon D.M."/>
            <person name="Robert V."/>
            <person name="Roehrig J."/>
            <person name="Ruller R."/>
            <person name="Salamov A."/>
            <person name="Salih N.S."/>
            <person name="Samson R.A."/>
            <person name="Sandor E."/>
            <person name="Sanguinetti M."/>
            <person name="Schuetze T."/>
            <person name="Sepcic K."/>
            <person name="Shelest E."/>
            <person name="Sherlock G."/>
            <person name="Sophianopoulou V."/>
            <person name="Squina F.M."/>
            <person name="Sun H."/>
            <person name="Susca A."/>
            <person name="Todd R.B."/>
            <person name="Tsang A."/>
            <person name="Unkles S.E."/>
            <person name="van de Wiele N."/>
            <person name="van Rossen-Uffink D."/>
            <person name="Oliveira J.V."/>
            <person name="Vesth T.C."/>
            <person name="Visser J."/>
            <person name="Yu J.-H."/>
            <person name="Zhou M."/>
            <person name="Andersen M.R."/>
            <person name="Archer D.B."/>
            <person name="Baker S.E."/>
            <person name="Benoit I."/>
            <person name="Brakhage A.A."/>
            <person name="Braus G.H."/>
            <person name="Fischer R."/>
            <person name="Frisvad J.C."/>
            <person name="Goldman G.H."/>
            <person name="Houbraken J."/>
            <person name="Oakley B."/>
            <person name="Pocsi I."/>
            <person name="Scazzocchio C."/>
            <person name="Seiboth B."/>
            <person name="vanKuyk P.A."/>
            <person name="Wortman J."/>
            <person name="Dyer P.S."/>
            <person name="Grigoriev I.V."/>
        </authorList>
    </citation>
    <scope>NUCLEOTIDE SEQUENCE [LARGE SCALE GENOMIC DNA]</scope>
    <source>
        <strain evidence="10">CBS 506.65</strain>
    </source>
</reference>
<dbReference type="Gene3D" id="1.20.5.510">
    <property type="entry name" value="Single helix bin"/>
    <property type="match status" value="1"/>
</dbReference>
<dbReference type="RefSeq" id="XP_022583731.1">
    <property type="nucleotide sequence ID" value="XM_022724630.1"/>
</dbReference>
<evidence type="ECO:0000256" key="6">
    <source>
        <dbReference type="SAM" id="Phobius"/>
    </source>
</evidence>
<dbReference type="STRING" id="1073090.A0A1L9SQ46"/>
<evidence type="ECO:0000313" key="9">
    <source>
        <dbReference type="EMBL" id="OJJ49221.1"/>
    </source>
</evidence>
<dbReference type="VEuPathDB" id="FungiDB:ASPZODRAFT_140149"/>
<evidence type="ECO:0000256" key="7">
    <source>
        <dbReference type="SAM" id="SignalP"/>
    </source>
</evidence>
<dbReference type="Pfam" id="PF01822">
    <property type="entry name" value="WSC"/>
    <property type="match status" value="1"/>
</dbReference>
<keyword evidence="7" id="KW-0732">Signal</keyword>
<comment type="subcellular location">
    <subcellularLocation>
        <location evidence="1">Membrane</location>
        <topology evidence="1">Single-pass membrane protein</topology>
    </subcellularLocation>
</comment>
<gene>
    <name evidence="9" type="ORF">ASPZODRAFT_140149</name>
</gene>
<dbReference type="GO" id="GO:0016020">
    <property type="term" value="C:membrane"/>
    <property type="evidence" value="ECO:0007669"/>
    <property type="project" value="UniProtKB-SubCell"/>
</dbReference>
<proteinExistence type="predicted"/>
<dbReference type="SMART" id="SM00321">
    <property type="entry name" value="WSC"/>
    <property type="match status" value="1"/>
</dbReference>
<dbReference type="InterPro" id="IPR002889">
    <property type="entry name" value="WSC_carb-bd"/>
</dbReference>
<accession>A0A1L9SQ46</accession>
<dbReference type="AlphaFoldDB" id="A0A1L9SQ46"/>
<dbReference type="GO" id="GO:0071944">
    <property type="term" value="C:cell periphery"/>
    <property type="evidence" value="ECO:0007669"/>
    <property type="project" value="UniProtKB-ARBA"/>
</dbReference>
<organism evidence="9 10">
    <name type="scientific">Penicilliopsis zonata CBS 506.65</name>
    <dbReference type="NCBI Taxonomy" id="1073090"/>
    <lineage>
        <taxon>Eukaryota</taxon>
        <taxon>Fungi</taxon>
        <taxon>Dikarya</taxon>
        <taxon>Ascomycota</taxon>
        <taxon>Pezizomycotina</taxon>
        <taxon>Eurotiomycetes</taxon>
        <taxon>Eurotiomycetidae</taxon>
        <taxon>Eurotiales</taxon>
        <taxon>Aspergillaceae</taxon>
        <taxon>Penicilliopsis</taxon>
    </lineage>
</organism>
<dbReference type="PROSITE" id="PS51212">
    <property type="entry name" value="WSC"/>
    <property type="match status" value="1"/>
</dbReference>
<protein>
    <recommendedName>
        <fullName evidence="8">WSC domain-containing protein</fullName>
    </recommendedName>
</protein>
<feature type="signal peptide" evidence="7">
    <location>
        <begin position="1"/>
        <end position="24"/>
    </location>
</feature>
<evidence type="ECO:0000256" key="1">
    <source>
        <dbReference type="ARBA" id="ARBA00004167"/>
    </source>
</evidence>
<keyword evidence="3 6" id="KW-1133">Transmembrane helix</keyword>
<name>A0A1L9SQ46_9EURO</name>
<dbReference type="InterPro" id="IPR051694">
    <property type="entry name" value="Immunoregulatory_rcpt-like"/>
</dbReference>
<dbReference type="EMBL" id="KV878338">
    <property type="protein sequence ID" value="OJJ49221.1"/>
    <property type="molecule type" value="Genomic_DNA"/>
</dbReference>
<feature type="domain" description="WSC" evidence="8">
    <location>
        <begin position="43"/>
        <end position="132"/>
    </location>
</feature>
<dbReference type="PANTHER" id="PTHR15549">
    <property type="entry name" value="PAIRED IMMUNOGLOBULIN-LIKE TYPE 2 RECEPTOR"/>
    <property type="match status" value="1"/>
</dbReference>